<dbReference type="EMBL" id="UINC01085781">
    <property type="protein sequence ID" value="SVC33646.1"/>
    <property type="molecule type" value="Genomic_DNA"/>
</dbReference>
<accession>A0A382LAB2</accession>
<dbReference type="InterPro" id="IPR036249">
    <property type="entry name" value="Thioredoxin-like_sf"/>
</dbReference>
<dbReference type="Gene3D" id="3.40.30.10">
    <property type="entry name" value="Glutaredoxin"/>
    <property type="match status" value="1"/>
</dbReference>
<dbReference type="GO" id="GO:0016491">
    <property type="term" value="F:oxidoreductase activity"/>
    <property type="evidence" value="ECO:0007669"/>
    <property type="project" value="InterPro"/>
</dbReference>
<dbReference type="InterPro" id="IPR000866">
    <property type="entry name" value="AhpC/TSA"/>
</dbReference>
<feature type="domain" description="Alkyl hydroperoxide reductase subunit C/ Thiol specific antioxidant" evidence="1">
    <location>
        <begin position="13"/>
        <end position="52"/>
    </location>
</feature>
<evidence type="ECO:0000259" key="1">
    <source>
        <dbReference type="Pfam" id="PF00578"/>
    </source>
</evidence>
<sequence>MLFMSSASGEAIVGSAAPDFELQGSDGNTYTLSQFRGKESVVIAFFPKVFTGG</sequence>
<dbReference type="Pfam" id="PF00578">
    <property type="entry name" value="AhpC-TSA"/>
    <property type="match status" value="1"/>
</dbReference>
<proteinExistence type="predicted"/>
<reference evidence="2" key="1">
    <citation type="submission" date="2018-05" db="EMBL/GenBank/DDBJ databases">
        <authorList>
            <person name="Lanie J.A."/>
            <person name="Ng W.-L."/>
            <person name="Kazmierczak K.M."/>
            <person name="Andrzejewski T.M."/>
            <person name="Davidsen T.M."/>
            <person name="Wayne K.J."/>
            <person name="Tettelin H."/>
            <person name="Glass J.I."/>
            <person name="Rusch D."/>
            <person name="Podicherti R."/>
            <person name="Tsui H.-C.T."/>
            <person name="Winkler M.E."/>
        </authorList>
    </citation>
    <scope>NUCLEOTIDE SEQUENCE</scope>
</reference>
<evidence type="ECO:0000313" key="2">
    <source>
        <dbReference type="EMBL" id="SVC33646.1"/>
    </source>
</evidence>
<dbReference type="SUPFAM" id="SSF52833">
    <property type="entry name" value="Thioredoxin-like"/>
    <property type="match status" value="1"/>
</dbReference>
<dbReference type="GO" id="GO:0016209">
    <property type="term" value="F:antioxidant activity"/>
    <property type="evidence" value="ECO:0007669"/>
    <property type="project" value="InterPro"/>
</dbReference>
<organism evidence="2">
    <name type="scientific">marine metagenome</name>
    <dbReference type="NCBI Taxonomy" id="408172"/>
    <lineage>
        <taxon>unclassified sequences</taxon>
        <taxon>metagenomes</taxon>
        <taxon>ecological metagenomes</taxon>
    </lineage>
</organism>
<name>A0A382LAB2_9ZZZZ</name>
<dbReference type="AlphaFoldDB" id="A0A382LAB2"/>
<gene>
    <name evidence="2" type="ORF">METZ01_LOCUS286500</name>
</gene>
<protein>
    <recommendedName>
        <fullName evidence="1">Alkyl hydroperoxide reductase subunit C/ Thiol specific antioxidant domain-containing protein</fullName>
    </recommendedName>
</protein>